<dbReference type="SUPFAM" id="SSF48452">
    <property type="entry name" value="TPR-like"/>
    <property type="match status" value="1"/>
</dbReference>
<dbReference type="InterPro" id="IPR027417">
    <property type="entry name" value="P-loop_NTPase"/>
</dbReference>
<dbReference type="SUPFAM" id="SSF46894">
    <property type="entry name" value="C-terminal effector domain of the bipartite response regulators"/>
    <property type="match status" value="1"/>
</dbReference>
<evidence type="ECO:0000259" key="3">
    <source>
        <dbReference type="PROSITE" id="PS50043"/>
    </source>
</evidence>
<dbReference type="InterPro" id="IPR000792">
    <property type="entry name" value="Tscrpt_reg_LuxR_C"/>
</dbReference>
<dbReference type="Pfam" id="PF13191">
    <property type="entry name" value="AAA_16"/>
    <property type="match status" value="1"/>
</dbReference>
<dbReference type="GO" id="GO:0006355">
    <property type="term" value="P:regulation of DNA-templated transcription"/>
    <property type="evidence" value="ECO:0007669"/>
    <property type="project" value="InterPro"/>
</dbReference>
<dbReference type="GO" id="GO:0005737">
    <property type="term" value="C:cytoplasm"/>
    <property type="evidence" value="ECO:0007669"/>
    <property type="project" value="TreeGrafter"/>
</dbReference>
<dbReference type="GO" id="GO:0004016">
    <property type="term" value="F:adenylate cyclase activity"/>
    <property type="evidence" value="ECO:0007669"/>
    <property type="project" value="TreeGrafter"/>
</dbReference>
<feature type="domain" description="HTH luxR-type" evidence="3">
    <location>
        <begin position="828"/>
        <end position="893"/>
    </location>
</feature>
<dbReference type="Pfam" id="PF00196">
    <property type="entry name" value="GerE"/>
    <property type="match status" value="1"/>
</dbReference>
<dbReference type="InterPro" id="IPR016032">
    <property type="entry name" value="Sig_transdc_resp-reg_C-effctor"/>
</dbReference>
<proteinExistence type="predicted"/>
<keyword evidence="2" id="KW-0067">ATP-binding</keyword>
<dbReference type="GO" id="GO:0005524">
    <property type="term" value="F:ATP binding"/>
    <property type="evidence" value="ECO:0007669"/>
    <property type="project" value="UniProtKB-KW"/>
</dbReference>
<dbReference type="InterPro" id="IPR011990">
    <property type="entry name" value="TPR-like_helical_dom_sf"/>
</dbReference>
<name>A0AAU3H5N2_9ACTN</name>
<dbReference type="GO" id="GO:0003677">
    <property type="term" value="F:DNA binding"/>
    <property type="evidence" value="ECO:0007669"/>
    <property type="project" value="InterPro"/>
</dbReference>
<dbReference type="PROSITE" id="PS00622">
    <property type="entry name" value="HTH_LUXR_1"/>
    <property type="match status" value="1"/>
</dbReference>
<protein>
    <submittedName>
        <fullName evidence="4">AAA family ATPase</fullName>
    </submittedName>
</protein>
<dbReference type="PANTHER" id="PTHR16305">
    <property type="entry name" value="TESTICULAR SOLUBLE ADENYLYL CYCLASE"/>
    <property type="match status" value="1"/>
</dbReference>
<dbReference type="InterPro" id="IPR036388">
    <property type="entry name" value="WH-like_DNA-bd_sf"/>
</dbReference>
<dbReference type="AlphaFoldDB" id="A0AAU3H5N2"/>
<evidence type="ECO:0000256" key="2">
    <source>
        <dbReference type="ARBA" id="ARBA00022840"/>
    </source>
</evidence>
<dbReference type="PANTHER" id="PTHR16305:SF35">
    <property type="entry name" value="TRANSCRIPTIONAL ACTIVATOR DOMAIN"/>
    <property type="match status" value="1"/>
</dbReference>
<reference evidence="4" key="1">
    <citation type="submission" date="2022-10" db="EMBL/GenBank/DDBJ databases">
        <title>The complete genomes of actinobacterial strains from the NBC collection.</title>
        <authorList>
            <person name="Joergensen T.S."/>
            <person name="Alvarez Arevalo M."/>
            <person name="Sterndorff E.B."/>
            <person name="Faurdal D."/>
            <person name="Vuksanovic O."/>
            <person name="Mourched A.-S."/>
            <person name="Charusanti P."/>
            <person name="Shaw S."/>
            <person name="Blin K."/>
            <person name="Weber T."/>
        </authorList>
    </citation>
    <scope>NUCLEOTIDE SEQUENCE</scope>
    <source>
        <strain evidence="4">NBC_01401</strain>
    </source>
</reference>
<dbReference type="InterPro" id="IPR041664">
    <property type="entry name" value="AAA_16"/>
</dbReference>
<sequence length="902" mass="96168">MHTLAPTHGPLLGRQYETQRIRELIDAARTGRGGALVLRGEAGIGKSRLLEHAEGAASGFRVLRAGGSPLEAELPFAALHQLCLPVLGHLAELPDEHRQALLIAFDLASGTPDVFRVGLATLGLLTAAGQERPVLCVVDDAHWLDAASSKALTFLARRVSAEPVAMLLAVRLPCETEELDALPGLGLDGLSDADARALLAAQSHETLDEQVRDRLVDEARGNPLALVALPRAGGFAPPQLTSAPTRVEHEFRATLSGLPAQARLLLTIAGADPTGDPGLLWPAARGLDIDLPTAGEAATATGLVEFGTRVRFYHPLARTAAYGAAATSERRLAHRVLAEVTDPVADPDRRAWHRAQATAVPDEDVATELERSASRAQARGGAVATAAFLERAAELSPDAARRIERTLAATRAHLDAGDTDKAATLLRTAGSSGLDTLQQAETDLLRGRIALVRAEDSEGPAWMLRAARRLAPLDPERSRESYLEALEMSLLVGRPNGVMDRVLAEARSAPAHPPDILDALDILTSNGHRAAVSLVQEALDGAEGPLWNRHPALAIILAAELWDLDTHMRIVEWLLKYGRESGSPHVLRLGLAQAASAAALSGDLDGAMAAIAEEEAIADATGAPPVIYHRLQLAAMRGRRDEASALFGAVMATATATGQVVSNIHWASAVLNNGLANYEEALAAARRATADGELFTAGFTLPELVEAAVRCGEHADAVAALDSLTERTGACGTPSGLGIAAYARALVTGAESDYREAIVHLTDTPMLPYRARAHLLYGEWLRRQGRRQDCRPHLRTAHELFSGAGLEAFGRRAANELRATGETARSRTDHARDQLTMQELHIARLVATGATSKEVAARLFLSPRTIDAHLRNIYRKLGINSRRQLRDRPDLRSGDPTERGPG</sequence>
<dbReference type="Gene3D" id="1.10.10.10">
    <property type="entry name" value="Winged helix-like DNA-binding domain superfamily/Winged helix DNA-binding domain"/>
    <property type="match status" value="1"/>
</dbReference>
<evidence type="ECO:0000256" key="1">
    <source>
        <dbReference type="ARBA" id="ARBA00022741"/>
    </source>
</evidence>
<dbReference type="Gene3D" id="1.25.40.10">
    <property type="entry name" value="Tetratricopeptide repeat domain"/>
    <property type="match status" value="2"/>
</dbReference>
<dbReference type="SMART" id="SM00421">
    <property type="entry name" value="HTH_LUXR"/>
    <property type="match status" value="1"/>
</dbReference>
<keyword evidence="1" id="KW-0547">Nucleotide-binding</keyword>
<dbReference type="EMBL" id="CP109535">
    <property type="protein sequence ID" value="WTY99371.1"/>
    <property type="molecule type" value="Genomic_DNA"/>
</dbReference>
<evidence type="ECO:0000313" key="4">
    <source>
        <dbReference type="EMBL" id="WTY99371.1"/>
    </source>
</evidence>
<dbReference type="PRINTS" id="PR00038">
    <property type="entry name" value="HTHLUXR"/>
</dbReference>
<dbReference type="PROSITE" id="PS50043">
    <property type="entry name" value="HTH_LUXR_2"/>
    <property type="match status" value="1"/>
</dbReference>
<organism evidence="4">
    <name type="scientific">Streptomyces sp. NBC_01401</name>
    <dbReference type="NCBI Taxonomy" id="2903854"/>
    <lineage>
        <taxon>Bacteria</taxon>
        <taxon>Bacillati</taxon>
        <taxon>Actinomycetota</taxon>
        <taxon>Actinomycetes</taxon>
        <taxon>Kitasatosporales</taxon>
        <taxon>Streptomycetaceae</taxon>
        <taxon>Streptomyces</taxon>
    </lineage>
</organism>
<dbReference type="CDD" id="cd06170">
    <property type="entry name" value="LuxR_C_like"/>
    <property type="match status" value="1"/>
</dbReference>
<dbReference type="SUPFAM" id="SSF52540">
    <property type="entry name" value="P-loop containing nucleoside triphosphate hydrolases"/>
    <property type="match status" value="1"/>
</dbReference>
<accession>A0AAU3H5N2</accession>
<gene>
    <name evidence="4" type="ORF">OG626_32960</name>
</gene>